<dbReference type="AlphaFoldDB" id="A0A8J5FM64"/>
<proteinExistence type="inferred from homology"/>
<keyword evidence="7" id="KW-1185">Reference proteome</keyword>
<dbReference type="PANTHER" id="PTHR32295">
    <property type="entry name" value="IQ-DOMAIN 5-RELATED"/>
    <property type="match status" value="1"/>
</dbReference>
<feature type="region of interest" description="Disordered" evidence="4">
    <location>
        <begin position="522"/>
        <end position="569"/>
    </location>
</feature>
<keyword evidence="1" id="KW-0112">Calmodulin-binding</keyword>
<feature type="domain" description="DUF4005" evidence="5">
    <location>
        <begin position="476"/>
        <end position="567"/>
    </location>
</feature>
<name>A0A8J5FM64_ZINOF</name>
<reference evidence="6 7" key="1">
    <citation type="submission" date="2020-08" db="EMBL/GenBank/DDBJ databases">
        <title>Plant Genome Project.</title>
        <authorList>
            <person name="Zhang R.-G."/>
        </authorList>
    </citation>
    <scope>NUCLEOTIDE SEQUENCE [LARGE SCALE GENOMIC DNA]</scope>
    <source>
        <tissue evidence="6">Rhizome</tissue>
    </source>
</reference>
<dbReference type="Pfam" id="PF13178">
    <property type="entry name" value="DUF4005"/>
    <property type="match status" value="1"/>
</dbReference>
<organism evidence="6 7">
    <name type="scientific">Zingiber officinale</name>
    <name type="common">Ginger</name>
    <name type="synonym">Amomum zingiber</name>
    <dbReference type="NCBI Taxonomy" id="94328"/>
    <lineage>
        <taxon>Eukaryota</taxon>
        <taxon>Viridiplantae</taxon>
        <taxon>Streptophyta</taxon>
        <taxon>Embryophyta</taxon>
        <taxon>Tracheophyta</taxon>
        <taxon>Spermatophyta</taxon>
        <taxon>Magnoliopsida</taxon>
        <taxon>Liliopsida</taxon>
        <taxon>Zingiberales</taxon>
        <taxon>Zingiberaceae</taxon>
        <taxon>Zingiber</taxon>
    </lineage>
</organism>
<dbReference type="Pfam" id="PF00612">
    <property type="entry name" value="IQ"/>
    <property type="match status" value="1"/>
</dbReference>
<dbReference type="PANTHER" id="PTHR32295:SF6">
    <property type="entry name" value="PROTEIN IQ-DOMAIN 18"/>
    <property type="match status" value="1"/>
</dbReference>
<dbReference type="Gene3D" id="1.20.5.190">
    <property type="match status" value="1"/>
</dbReference>
<dbReference type="PROSITE" id="PS50096">
    <property type="entry name" value="IQ"/>
    <property type="match status" value="2"/>
</dbReference>
<feature type="region of interest" description="Disordered" evidence="4">
    <location>
        <begin position="435"/>
        <end position="483"/>
    </location>
</feature>
<evidence type="ECO:0000256" key="3">
    <source>
        <dbReference type="ARBA" id="ARBA00024378"/>
    </source>
</evidence>
<evidence type="ECO:0000256" key="1">
    <source>
        <dbReference type="ARBA" id="ARBA00022860"/>
    </source>
</evidence>
<dbReference type="GO" id="GO:0005516">
    <property type="term" value="F:calmodulin binding"/>
    <property type="evidence" value="ECO:0007669"/>
    <property type="project" value="UniProtKB-KW"/>
</dbReference>
<evidence type="ECO:0000313" key="7">
    <source>
        <dbReference type="Proteomes" id="UP000734854"/>
    </source>
</evidence>
<dbReference type="EMBL" id="JACMSC010000015">
    <property type="protein sequence ID" value="KAG6486877.1"/>
    <property type="molecule type" value="Genomic_DNA"/>
</dbReference>
<feature type="compositionally biased region" description="Basic residues" evidence="4">
    <location>
        <begin position="449"/>
        <end position="458"/>
    </location>
</feature>
<dbReference type="InterPro" id="IPR000048">
    <property type="entry name" value="IQ_motif_EF-hand-BS"/>
</dbReference>
<protein>
    <recommendedName>
        <fullName evidence="5">DUF4005 domain-containing protein</fullName>
    </recommendedName>
</protein>
<dbReference type="InterPro" id="IPR025064">
    <property type="entry name" value="DUF4005"/>
</dbReference>
<comment type="subunit">
    <text evidence="3">Binds to multiple calmodulin (CaM) in the presence of Ca(2+) and CaM-like proteins.</text>
</comment>
<comment type="similarity">
    <text evidence="2">Belongs to the IQD family.</text>
</comment>
<dbReference type="CDD" id="cd23767">
    <property type="entry name" value="IQCD"/>
    <property type="match status" value="1"/>
</dbReference>
<evidence type="ECO:0000256" key="2">
    <source>
        <dbReference type="ARBA" id="ARBA00024341"/>
    </source>
</evidence>
<feature type="compositionally biased region" description="Basic and acidic residues" evidence="4">
    <location>
        <begin position="23"/>
        <end position="44"/>
    </location>
</feature>
<comment type="caution">
    <text evidence="6">The sequence shown here is derived from an EMBL/GenBank/DDBJ whole genome shotgun (WGS) entry which is preliminary data.</text>
</comment>
<evidence type="ECO:0000313" key="6">
    <source>
        <dbReference type="EMBL" id="KAG6486877.1"/>
    </source>
</evidence>
<feature type="region of interest" description="Disordered" evidence="4">
    <location>
        <begin position="1"/>
        <end position="57"/>
    </location>
</feature>
<feature type="compositionally biased region" description="Low complexity" evidence="4">
    <location>
        <begin position="11"/>
        <end position="21"/>
    </location>
</feature>
<evidence type="ECO:0000256" key="4">
    <source>
        <dbReference type="SAM" id="MobiDB-lite"/>
    </source>
</evidence>
<dbReference type="Proteomes" id="UP000734854">
    <property type="component" value="Unassembled WGS sequence"/>
</dbReference>
<sequence length="614" mass="69047">MELPVVVPPSAAGAQRGQGAAELRPEDPRQAPRLPESHPHEAAHPEQCPPRPLPRRPIPREVVAPQIEPPPLHVLLLLLPPEHVLRRPEHHHGLRHARRRLHPIRSLRRLETDHRIEISRIRSAIRGRRGSALLSSSLASLWHKRKDTHLCLASLIESTDPIDELKVRHFFLLCFSLSLARLLFGLLLFYGWIGQSVVVPDLLYVLCFLLWMRSNGEEGERLVVDGDSFVKERYAAAAVFIQTAFRGYLARRALRALKGLVKRQALVRGHNVRKQANMTLRCMQALVRVQARDRDQRMRLAHESAAAASAISHGSNKSSFSCDTSLWDSKLVQDLAERRSMSREGSSFADDWDDRPRTVEEIEAMLQLRKEVALKRERELSYAFSHQDRWIASRSSFDNRVSSRAARTSTDKRDPIKTLEIDTARPFAYCSAPANNHRKCPPVPQHPRSPLHRAHHHSPVTPSPSKTRPLQVRSASPRCGREERSFYVTMETPSYYQHYQGGAPGQQRRAVAVPNYMAATESAKARVRSQSAPRQRHATPERDRGSAGSAAKKRLSFPAPAPYSQSLRSPSFKSAAGQFAGDYHSNVSSSCNDSVFGGEVSPAMAPVILRRGLR</sequence>
<accession>A0A8J5FM64</accession>
<evidence type="ECO:0000259" key="5">
    <source>
        <dbReference type="Pfam" id="PF13178"/>
    </source>
</evidence>
<gene>
    <name evidence="6" type="ORF">ZIOFF_055458</name>
</gene>
<feature type="compositionally biased region" description="Pro residues" evidence="4">
    <location>
        <begin position="47"/>
        <end position="56"/>
    </location>
</feature>